<feature type="compositionally biased region" description="Basic and acidic residues" evidence="1">
    <location>
        <begin position="10"/>
        <end position="21"/>
    </location>
</feature>
<dbReference type="Proteomes" id="UP000499080">
    <property type="component" value="Unassembled WGS sequence"/>
</dbReference>
<proteinExistence type="predicted"/>
<evidence type="ECO:0000256" key="1">
    <source>
        <dbReference type="SAM" id="MobiDB-lite"/>
    </source>
</evidence>
<sequence length="130" mass="15098">MGRKQGRKRKAEEADKVIEKKEKKKGKEMKQNSRGEDITRLKVFLQRCHRRITGRSKMAVRDAHSGAIYVILCTEKAETLYPFWMCCSQAGRDRVNSPSFSLKTRYGMRKAIASITNRRERQSAHFFSLA</sequence>
<evidence type="ECO:0000313" key="2">
    <source>
        <dbReference type="EMBL" id="GBO01255.1"/>
    </source>
</evidence>
<comment type="caution">
    <text evidence="2">The sequence shown here is derived from an EMBL/GenBank/DDBJ whole genome shotgun (WGS) entry which is preliminary data.</text>
</comment>
<dbReference type="EMBL" id="BGPR01029469">
    <property type="protein sequence ID" value="GBO01255.1"/>
    <property type="molecule type" value="Genomic_DNA"/>
</dbReference>
<feature type="region of interest" description="Disordered" evidence="1">
    <location>
        <begin position="1"/>
        <end position="34"/>
    </location>
</feature>
<keyword evidence="3" id="KW-1185">Reference proteome</keyword>
<reference evidence="2 3" key="1">
    <citation type="journal article" date="2019" name="Sci. Rep.">
        <title>Orb-weaving spider Araneus ventricosus genome elucidates the spidroin gene catalogue.</title>
        <authorList>
            <person name="Kono N."/>
            <person name="Nakamura H."/>
            <person name="Ohtoshi R."/>
            <person name="Moran D.A.P."/>
            <person name="Shinohara A."/>
            <person name="Yoshida Y."/>
            <person name="Fujiwara M."/>
            <person name="Mori M."/>
            <person name="Tomita M."/>
            <person name="Arakawa K."/>
        </authorList>
    </citation>
    <scope>NUCLEOTIDE SEQUENCE [LARGE SCALE GENOMIC DNA]</scope>
</reference>
<organism evidence="2 3">
    <name type="scientific">Araneus ventricosus</name>
    <name type="common">Orbweaver spider</name>
    <name type="synonym">Epeira ventricosa</name>
    <dbReference type="NCBI Taxonomy" id="182803"/>
    <lineage>
        <taxon>Eukaryota</taxon>
        <taxon>Metazoa</taxon>
        <taxon>Ecdysozoa</taxon>
        <taxon>Arthropoda</taxon>
        <taxon>Chelicerata</taxon>
        <taxon>Arachnida</taxon>
        <taxon>Araneae</taxon>
        <taxon>Araneomorphae</taxon>
        <taxon>Entelegynae</taxon>
        <taxon>Araneoidea</taxon>
        <taxon>Araneidae</taxon>
        <taxon>Araneus</taxon>
    </lineage>
</organism>
<accession>A0A4Y2TKU2</accession>
<evidence type="ECO:0000313" key="3">
    <source>
        <dbReference type="Proteomes" id="UP000499080"/>
    </source>
</evidence>
<protein>
    <submittedName>
        <fullName evidence="2">Uncharacterized protein</fullName>
    </submittedName>
</protein>
<dbReference type="AlphaFoldDB" id="A0A4Y2TKU2"/>
<gene>
    <name evidence="2" type="ORF">AVEN_151805_1</name>
</gene>
<name>A0A4Y2TKU2_ARAVE</name>